<keyword evidence="2" id="KW-1185">Reference proteome</keyword>
<gene>
    <name evidence="1" type="ORF">PRZ48_004021</name>
</gene>
<dbReference type="EMBL" id="JAXOVC010000002">
    <property type="protein sequence ID" value="KAK4506056.1"/>
    <property type="molecule type" value="Genomic_DNA"/>
</dbReference>
<protein>
    <submittedName>
        <fullName evidence="1">Uncharacterized protein</fullName>
    </submittedName>
</protein>
<dbReference type="PANTHER" id="PTHR48312">
    <property type="match status" value="1"/>
</dbReference>
<dbReference type="Proteomes" id="UP001305779">
    <property type="component" value="Unassembled WGS sequence"/>
</dbReference>
<dbReference type="SUPFAM" id="SSF52540">
    <property type="entry name" value="P-loop containing nucleoside triphosphate hydrolases"/>
    <property type="match status" value="1"/>
</dbReference>
<dbReference type="PANTHER" id="PTHR48312:SF1">
    <property type="entry name" value="SULFOTRANSFERASE"/>
    <property type="match status" value="1"/>
</dbReference>
<dbReference type="InterPro" id="IPR027417">
    <property type="entry name" value="P-loop_NTPase"/>
</dbReference>
<sequence>MEASSPTRHVLIFDHPRSCSNLLGRLLDTHPSTTRLHRPWRNARTRGPDKPVLSITPETVERFQQRRQAVEQQDYSQVTVAKANEDVLKAIKKAREEVRNPERTPLAQSLILLKGKVAIIQDHTAVLITDPIIHVVLKDPTYLPPLEEPNITLLPPCLLTNSLPVLLIRHPALALPSFLRMHLQEKMLVPEDEMFRFWISLRWLRIIHAHLESLLLEPIIIDASDLVQHTSTLMTKLCAHVSIAPDQIQETWRPGEAIQKEKDIDENWMETLRKSSGVIRDGRGSDEGIRIGDLVGRWEEEFGVERAGVLRGMVEGEMGDYWFLWERRVRV</sequence>
<dbReference type="Gene3D" id="3.40.50.300">
    <property type="entry name" value="P-loop containing nucleotide triphosphate hydrolases"/>
    <property type="match status" value="1"/>
</dbReference>
<evidence type="ECO:0000313" key="1">
    <source>
        <dbReference type="EMBL" id="KAK4506056.1"/>
    </source>
</evidence>
<proteinExistence type="predicted"/>
<reference evidence="1 2" key="1">
    <citation type="journal article" date="2023" name="G3 (Bethesda)">
        <title>A chromosome-level genome assembly of Zasmidium syzygii isolated from banana leaves.</title>
        <authorList>
            <person name="van Westerhoven A.C."/>
            <person name="Mehrabi R."/>
            <person name="Talebi R."/>
            <person name="Steentjes M.B.F."/>
            <person name="Corcolon B."/>
            <person name="Chong P.A."/>
            <person name="Kema G.H.J."/>
            <person name="Seidl M.F."/>
        </authorList>
    </citation>
    <scope>NUCLEOTIDE SEQUENCE [LARGE SCALE GENOMIC DNA]</scope>
    <source>
        <strain evidence="1 2">P124</strain>
    </source>
</reference>
<evidence type="ECO:0000313" key="2">
    <source>
        <dbReference type="Proteomes" id="UP001305779"/>
    </source>
</evidence>
<name>A0ABR0EWQ0_ZASCE</name>
<accession>A0ABR0EWQ0</accession>
<organism evidence="1 2">
    <name type="scientific">Zasmidium cellare</name>
    <name type="common">Wine cellar mold</name>
    <name type="synonym">Racodium cellare</name>
    <dbReference type="NCBI Taxonomy" id="395010"/>
    <lineage>
        <taxon>Eukaryota</taxon>
        <taxon>Fungi</taxon>
        <taxon>Dikarya</taxon>
        <taxon>Ascomycota</taxon>
        <taxon>Pezizomycotina</taxon>
        <taxon>Dothideomycetes</taxon>
        <taxon>Dothideomycetidae</taxon>
        <taxon>Mycosphaerellales</taxon>
        <taxon>Mycosphaerellaceae</taxon>
        <taxon>Zasmidium</taxon>
    </lineage>
</organism>
<comment type="caution">
    <text evidence="1">The sequence shown here is derived from an EMBL/GenBank/DDBJ whole genome shotgun (WGS) entry which is preliminary data.</text>
</comment>